<name>A0A645DFE3_9ZZZZ</name>
<keyword evidence="1" id="KW-0472">Membrane</keyword>
<evidence type="ECO:0000256" key="1">
    <source>
        <dbReference type="SAM" id="Phobius"/>
    </source>
</evidence>
<gene>
    <name evidence="2" type="ORF">SDC9_135167</name>
</gene>
<reference evidence="2" key="1">
    <citation type="submission" date="2019-08" db="EMBL/GenBank/DDBJ databases">
        <authorList>
            <person name="Kucharzyk K."/>
            <person name="Murdoch R.W."/>
            <person name="Higgins S."/>
            <person name="Loffler F."/>
        </authorList>
    </citation>
    <scope>NUCLEOTIDE SEQUENCE</scope>
</reference>
<dbReference type="AlphaFoldDB" id="A0A645DFE3"/>
<protein>
    <submittedName>
        <fullName evidence="2">Uncharacterized protein</fullName>
    </submittedName>
</protein>
<comment type="caution">
    <text evidence="2">The sequence shown here is derived from an EMBL/GenBank/DDBJ whole genome shotgun (WGS) entry which is preliminary data.</text>
</comment>
<accession>A0A645DFE3</accession>
<feature type="transmembrane region" description="Helical" evidence="1">
    <location>
        <begin position="6"/>
        <end position="24"/>
    </location>
</feature>
<keyword evidence="1" id="KW-1133">Transmembrane helix</keyword>
<organism evidence="2">
    <name type="scientific">bioreactor metagenome</name>
    <dbReference type="NCBI Taxonomy" id="1076179"/>
    <lineage>
        <taxon>unclassified sequences</taxon>
        <taxon>metagenomes</taxon>
        <taxon>ecological metagenomes</taxon>
    </lineage>
</organism>
<keyword evidence="1" id="KW-0812">Transmembrane</keyword>
<sequence>MTDTRIAVIAVVLLNIMQTGLPVIRISCMKTQDIRCHLIVFHCWIKVGQSLLNNHFSVINLISQTDSHRHKDTALNTIAVMSYR</sequence>
<dbReference type="EMBL" id="VSSQ01035756">
    <property type="protein sequence ID" value="MPM88066.1"/>
    <property type="molecule type" value="Genomic_DNA"/>
</dbReference>
<evidence type="ECO:0000313" key="2">
    <source>
        <dbReference type="EMBL" id="MPM88066.1"/>
    </source>
</evidence>
<proteinExistence type="predicted"/>